<organism evidence="1 2">
    <name type="scientific">Priestia megaterium (strain ATCC 14581 / DSM 32 / CCUG 1817 / JCM 2506 / NBRC 15308 / NCIMB 9376 / NCTC 10342 / NRRL B-14308 / VKM B-512 / Ford 19)</name>
    <name type="common">Bacillus megaterium</name>
    <dbReference type="NCBI Taxonomy" id="1348623"/>
    <lineage>
        <taxon>Bacteria</taxon>
        <taxon>Bacillati</taxon>
        <taxon>Bacillota</taxon>
        <taxon>Bacilli</taxon>
        <taxon>Bacillales</taxon>
        <taxon>Bacillaceae</taxon>
        <taxon>Priestia</taxon>
    </lineage>
</organism>
<protein>
    <recommendedName>
        <fullName evidence="3">DUF3920 family protein</fullName>
    </recommendedName>
</protein>
<dbReference type="EMBL" id="CP009920">
    <property type="protein sequence ID" value="AJI23610.1"/>
    <property type="molecule type" value="Genomic_DNA"/>
</dbReference>
<dbReference type="Pfam" id="PF13058">
    <property type="entry name" value="DUF3920"/>
    <property type="match status" value="1"/>
</dbReference>
<reference evidence="1 2" key="1">
    <citation type="journal article" date="2015" name="Genome Announc.">
        <title>Complete genome sequences for 35 biothreat assay-relevant bacillus species.</title>
        <authorList>
            <person name="Johnson S.L."/>
            <person name="Daligault H.E."/>
            <person name="Davenport K.W."/>
            <person name="Jaissle J."/>
            <person name="Frey K.G."/>
            <person name="Ladner J.T."/>
            <person name="Broomall S.M."/>
            <person name="Bishop-Lilly K.A."/>
            <person name="Bruce D.C."/>
            <person name="Gibbons H.S."/>
            <person name="Coyne S.R."/>
            <person name="Lo C.C."/>
            <person name="Meincke L."/>
            <person name="Munk A.C."/>
            <person name="Koroleva G.I."/>
            <person name="Rosenzweig C.N."/>
            <person name="Palacios G.F."/>
            <person name="Redden C.L."/>
            <person name="Minogue T.D."/>
            <person name="Chain P.S."/>
        </authorList>
    </citation>
    <scope>NUCLEOTIDE SEQUENCE [LARGE SCALE GENOMIC DNA]</scope>
    <source>
        <strain evidence="2">ATCC 14581 / DSM 32 / JCM 2506 / NBRC 15308 / NCIMB 9376 / NCTC 10342 / NRRL B-14308 / VKM B-512</strain>
    </source>
</reference>
<dbReference type="Proteomes" id="UP000031829">
    <property type="component" value="Chromosome"/>
</dbReference>
<dbReference type="Gene3D" id="1.10.10.2910">
    <property type="match status" value="1"/>
</dbReference>
<dbReference type="GeneID" id="93640652"/>
<dbReference type="KEGG" id="bmeg:BG04_2581"/>
<evidence type="ECO:0000313" key="2">
    <source>
        <dbReference type="Proteomes" id="UP000031829"/>
    </source>
</evidence>
<name>A0A0B6AFE1_PRIM2</name>
<proteinExistence type="predicted"/>
<accession>A0A0B6AFE1</accession>
<gene>
    <name evidence="1" type="ORF">BG04_2581</name>
</gene>
<dbReference type="HOGENOM" id="CLU_1902550_0_0_9"/>
<dbReference type="InterPro" id="IPR025033">
    <property type="entry name" value="DUF3920"/>
</dbReference>
<dbReference type="AlphaFoldDB" id="A0A0B6AFE1"/>
<evidence type="ECO:0000313" key="1">
    <source>
        <dbReference type="EMBL" id="AJI23610.1"/>
    </source>
</evidence>
<dbReference type="RefSeq" id="WP_034654683.1">
    <property type="nucleotide sequence ID" value="NZ_BCVB01000013.1"/>
</dbReference>
<sequence>MNKILIQSVIHQRPVYQQSGRWFVLDEEFKWDLPTLQKDVFACLNKAFHIPIIFCDSCEANKIVSALGEEEAEYLQFASGVYWREVGIIFIFKFEDYLPLVETIFHELRHYIQDHIPYYQKEFELDKKRPYEERTTEQDAFAFAAYYLAKFTRQNSHAIPS</sequence>
<evidence type="ECO:0008006" key="3">
    <source>
        <dbReference type="Google" id="ProtNLM"/>
    </source>
</evidence>